<feature type="transmembrane region" description="Helical" evidence="12">
    <location>
        <begin position="270"/>
        <end position="295"/>
    </location>
</feature>
<dbReference type="GO" id="GO:0046872">
    <property type="term" value="F:metal ion binding"/>
    <property type="evidence" value="ECO:0007669"/>
    <property type="project" value="UniProtKB-KW"/>
</dbReference>
<keyword evidence="8" id="KW-0350">Heme biosynthesis</keyword>
<dbReference type="STRING" id="1120923.SAMN02746095_02477"/>
<evidence type="ECO:0000256" key="11">
    <source>
        <dbReference type="ARBA" id="ARBA00048044"/>
    </source>
</evidence>
<dbReference type="InterPro" id="IPR003780">
    <property type="entry name" value="COX15/CtaA_fam"/>
</dbReference>
<dbReference type="RefSeq" id="WP_083553816.1">
    <property type="nucleotide sequence ID" value="NZ_BANC01000124.1"/>
</dbReference>
<comment type="subcellular location">
    <subcellularLocation>
        <location evidence="2">Membrane</location>
        <topology evidence="2">Multi-pass membrane protein</topology>
    </subcellularLocation>
</comment>
<accession>A0A0D6PJG9</accession>
<evidence type="ECO:0000256" key="1">
    <source>
        <dbReference type="ARBA" id="ARBA00001970"/>
    </source>
</evidence>
<keyword evidence="5 12" id="KW-1133">Transmembrane helix</keyword>
<dbReference type="EMBL" id="BANC01000124">
    <property type="protein sequence ID" value="GAN81920.1"/>
    <property type="molecule type" value="Genomic_DNA"/>
</dbReference>
<evidence type="ECO:0000256" key="9">
    <source>
        <dbReference type="ARBA" id="ARBA00023136"/>
    </source>
</evidence>
<feature type="transmembrane region" description="Helical" evidence="12">
    <location>
        <begin position="116"/>
        <end position="134"/>
    </location>
</feature>
<evidence type="ECO:0000256" key="4">
    <source>
        <dbReference type="ARBA" id="ARBA00022723"/>
    </source>
</evidence>
<keyword evidence="3 12" id="KW-0812">Transmembrane</keyword>
<keyword evidence="7" id="KW-0408">Iron</keyword>
<evidence type="ECO:0000256" key="8">
    <source>
        <dbReference type="ARBA" id="ARBA00023133"/>
    </source>
</evidence>
<dbReference type="AlphaFoldDB" id="A0A0D6PJG9"/>
<feature type="transmembrane region" description="Helical" evidence="12">
    <location>
        <begin position="334"/>
        <end position="354"/>
    </location>
</feature>
<evidence type="ECO:0000256" key="10">
    <source>
        <dbReference type="ARBA" id="ARBA00044501"/>
    </source>
</evidence>
<comment type="cofactor">
    <cofactor evidence="1">
        <name>heme b</name>
        <dbReference type="ChEBI" id="CHEBI:60344"/>
    </cofactor>
</comment>
<dbReference type="GO" id="GO:0120547">
    <property type="term" value="F:heme A synthase activity"/>
    <property type="evidence" value="ECO:0007669"/>
    <property type="project" value="UniProtKB-EC"/>
</dbReference>
<evidence type="ECO:0000256" key="3">
    <source>
        <dbReference type="ARBA" id="ARBA00022692"/>
    </source>
</evidence>
<keyword evidence="4" id="KW-0479">Metal-binding</keyword>
<sequence>MPSDIARPTNSPLHAVRPVGGSASVANRKLVSSWLFLLAFMIWVMVGLGGYTRDSGSGLSIMHWEPIIGMMPPLSKDAWDKVFALYKTIPQYQILHKGMDLAGFKQLFWPEYIHRMWGRLMGAVLLLPLIMFALTGRIEKRLVKWLFLLFLLGGVQGLIGWFMVSSGFRPDSTAVAGWRLSLHFFGAMFLFSAVLWTALVVRAPEPVRYENMAGLRRHTQVAFALLLLAMWGGTVVSGIHGIADFSIAKNVGDGMPPPGWPVSGVLNSPAAIIFGHQCLAVLAAISILSLTVRALRAEAPGPVRDAALVVGGLVILQFILGVTALVSGRIDIGVVHQMNAVLLMGGVLLMLYRLRGAKT</sequence>
<gene>
    <name evidence="13" type="ORF">Aam_126_049</name>
</gene>
<evidence type="ECO:0000256" key="12">
    <source>
        <dbReference type="SAM" id="Phobius"/>
    </source>
</evidence>
<evidence type="ECO:0000256" key="7">
    <source>
        <dbReference type="ARBA" id="ARBA00023004"/>
    </source>
</evidence>
<evidence type="ECO:0000313" key="13">
    <source>
        <dbReference type="EMBL" id="GAN81920.1"/>
    </source>
</evidence>
<keyword evidence="6" id="KW-0560">Oxidoreductase</keyword>
<feature type="transmembrane region" description="Helical" evidence="12">
    <location>
        <begin position="146"/>
        <end position="168"/>
    </location>
</feature>
<comment type="pathway">
    <text evidence="10">Porphyrin-containing compound metabolism; heme A biosynthesis; heme A from heme O: step 1/1.</text>
</comment>
<feature type="transmembrane region" description="Helical" evidence="12">
    <location>
        <begin position="221"/>
        <end position="243"/>
    </location>
</feature>
<comment type="caution">
    <text evidence="13">The sequence shown here is derived from an EMBL/GenBank/DDBJ whole genome shotgun (WGS) entry which is preliminary data.</text>
</comment>
<evidence type="ECO:0000313" key="14">
    <source>
        <dbReference type="Proteomes" id="UP000032668"/>
    </source>
</evidence>
<dbReference type="PANTHER" id="PTHR23289">
    <property type="entry name" value="CYTOCHROME C OXIDASE ASSEMBLY PROTEIN COX15"/>
    <property type="match status" value="1"/>
</dbReference>
<dbReference type="Proteomes" id="UP000032668">
    <property type="component" value="Unassembled WGS sequence"/>
</dbReference>
<evidence type="ECO:0000256" key="2">
    <source>
        <dbReference type="ARBA" id="ARBA00004141"/>
    </source>
</evidence>
<dbReference type="InterPro" id="IPR023754">
    <property type="entry name" value="HemeA_Synthase_type2"/>
</dbReference>
<dbReference type="PANTHER" id="PTHR23289:SF2">
    <property type="entry name" value="CYTOCHROME C OXIDASE ASSEMBLY PROTEIN COX15 HOMOLOG"/>
    <property type="match status" value="1"/>
</dbReference>
<name>A0A0D6PJG9_9PROT</name>
<evidence type="ECO:0000256" key="5">
    <source>
        <dbReference type="ARBA" id="ARBA00022989"/>
    </source>
</evidence>
<dbReference type="GO" id="GO:0016020">
    <property type="term" value="C:membrane"/>
    <property type="evidence" value="ECO:0007669"/>
    <property type="project" value="UniProtKB-SubCell"/>
</dbReference>
<evidence type="ECO:0000256" key="6">
    <source>
        <dbReference type="ARBA" id="ARBA00023002"/>
    </source>
</evidence>
<organism evidence="13 14">
    <name type="scientific">Acidocella aminolytica 101 = DSM 11237</name>
    <dbReference type="NCBI Taxonomy" id="1120923"/>
    <lineage>
        <taxon>Bacteria</taxon>
        <taxon>Pseudomonadati</taxon>
        <taxon>Pseudomonadota</taxon>
        <taxon>Alphaproteobacteria</taxon>
        <taxon>Acetobacterales</taxon>
        <taxon>Acidocellaceae</taxon>
        <taxon>Acidocella</taxon>
    </lineage>
</organism>
<dbReference type="GO" id="GO:0016653">
    <property type="term" value="F:oxidoreductase activity, acting on NAD(P)H, heme protein as acceptor"/>
    <property type="evidence" value="ECO:0007669"/>
    <property type="project" value="TreeGrafter"/>
</dbReference>
<protein>
    <submittedName>
        <fullName evidence="13">Cytochrome c oxidase assembly protein</fullName>
    </submittedName>
</protein>
<dbReference type="Pfam" id="PF02628">
    <property type="entry name" value="COX15-CtaA"/>
    <property type="match status" value="1"/>
</dbReference>
<feature type="transmembrane region" description="Helical" evidence="12">
    <location>
        <begin position="307"/>
        <end position="328"/>
    </location>
</feature>
<dbReference type="GO" id="GO:0006784">
    <property type="term" value="P:heme A biosynthetic process"/>
    <property type="evidence" value="ECO:0007669"/>
    <property type="project" value="InterPro"/>
</dbReference>
<feature type="transmembrane region" description="Helical" evidence="12">
    <location>
        <begin position="180"/>
        <end position="201"/>
    </location>
</feature>
<proteinExistence type="predicted"/>
<comment type="catalytic activity">
    <reaction evidence="11">
        <text>Fe(II)-heme o + 2 A + H2O = Fe(II)-heme a + 2 AH2</text>
        <dbReference type="Rhea" id="RHEA:63388"/>
        <dbReference type="ChEBI" id="CHEBI:13193"/>
        <dbReference type="ChEBI" id="CHEBI:15377"/>
        <dbReference type="ChEBI" id="CHEBI:17499"/>
        <dbReference type="ChEBI" id="CHEBI:60530"/>
        <dbReference type="ChEBI" id="CHEBI:61715"/>
        <dbReference type="EC" id="1.17.99.9"/>
    </reaction>
    <physiologicalReaction direction="left-to-right" evidence="11">
        <dbReference type="Rhea" id="RHEA:63389"/>
    </physiologicalReaction>
</comment>
<keyword evidence="9 12" id="KW-0472">Membrane</keyword>
<dbReference type="OrthoDB" id="9793156at2"/>
<feature type="transmembrane region" description="Helical" evidence="12">
    <location>
        <begin position="34"/>
        <end position="52"/>
    </location>
</feature>
<reference evidence="13 14" key="1">
    <citation type="submission" date="2012-11" db="EMBL/GenBank/DDBJ databases">
        <title>Whole genome sequence of Acidocella aminolytica 101 = DSM 11237.</title>
        <authorList>
            <person name="Azuma Y."/>
            <person name="Higashiura N."/>
            <person name="Hirakawa H."/>
            <person name="Matsushita K."/>
        </authorList>
    </citation>
    <scope>NUCLEOTIDE SEQUENCE [LARGE SCALE GENOMIC DNA]</scope>
    <source>
        <strain evidence="14">101 / DSM 11237</strain>
    </source>
</reference>
<keyword evidence="14" id="KW-1185">Reference proteome</keyword>